<dbReference type="Gene3D" id="1.10.10.10">
    <property type="entry name" value="Winged helix-like DNA-binding domain superfamily/Winged helix DNA-binding domain"/>
    <property type="match status" value="1"/>
</dbReference>
<dbReference type="InterPro" id="IPR036388">
    <property type="entry name" value="WH-like_DNA-bd_sf"/>
</dbReference>
<name>A0A926F7C1_9BACT</name>
<dbReference type="GO" id="GO:0003677">
    <property type="term" value="F:DNA binding"/>
    <property type="evidence" value="ECO:0007669"/>
    <property type="project" value="InterPro"/>
</dbReference>
<evidence type="ECO:0000313" key="3">
    <source>
        <dbReference type="EMBL" id="MBC8593239.1"/>
    </source>
</evidence>
<evidence type="ECO:0008006" key="6">
    <source>
        <dbReference type="Google" id="ProtNLM"/>
    </source>
</evidence>
<feature type="transmembrane region" description="Helical" evidence="2">
    <location>
        <begin position="314"/>
        <end position="332"/>
    </location>
</feature>
<evidence type="ECO:0000313" key="4">
    <source>
        <dbReference type="EMBL" id="MBC8593657.1"/>
    </source>
</evidence>
<dbReference type="SUPFAM" id="SSF46894">
    <property type="entry name" value="C-terminal effector domain of the bipartite response regulators"/>
    <property type="match status" value="1"/>
</dbReference>
<keyword evidence="2" id="KW-0472">Membrane</keyword>
<accession>A0A926F7C1</accession>
<dbReference type="RefSeq" id="WP_262434383.1">
    <property type="nucleotide sequence ID" value="NZ_JACRTF010000001.1"/>
</dbReference>
<reference evidence="3" key="1">
    <citation type="submission" date="2020-08" db="EMBL/GenBank/DDBJ databases">
        <title>Genome public.</title>
        <authorList>
            <person name="Liu C."/>
            <person name="Sun Q."/>
        </authorList>
    </citation>
    <scope>NUCLEOTIDE SEQUENCE</scope>
    <source>
        <strain evidence="3">N12</strain>
    </source>
</reference>
<feature type="coiled-coil region" evidence="1">
    <location>
        <begin position="337"/>
        <end position="369"/>
    </location>
</feature>
<keyword evidence="1" id="KW-0175">Coiled coil</keyword>
<dbReference type="AlphaFoldDB" id="A0A926F7C1"/>
<sequence length="522" mass="60951">MTSSASESCDSLIQIAIKASIEKDYQYSLELLSQAKQLAINEKSPEKLFRILKNIGINKAELLDYNGALNNFFEAYKIAVDKLDKRQEMSILNNIAGLYMQDNKMEKANEYYMKVYDTVKGTTDSLFIGGCAMNLVSVSMGLNDYVQVDYFLDIAENMLKKYTLELTKLHTLKVNCYLNKGKNRQAYDLALELYRKAGKQIRNSMLWVDIQMSLINACMAMEDYQSAIFYSLDALKGNLNIEERNFFYRNLSDAYYAISRYEKAFAYKDSMIFAVDSLWNITGKKQFENNRIQFEFFKKEKEFEEYKTKHKTELIFWGLSVVIAIILIWALVNQVVKNKQQKKIVELELDQEKKNQQLLQNQLDEEQAKSFLERRQFQHEIEMKGRELVSNALVVANRNSLIQEILDILSVSDTIKKSKDVKLKEAIRKLRKQLEENEEWKHFTTYFEQVNDTFINSLIDRHPELTANEVRFLSLVYINLSTKEISSLLNITPEYCKKKKQQITHKLGLDGTKSLYSYLISI</sequence>
<keyword evidence="2" id="KW-1133">Transmembrane helix</keyword>
<dbReference type="Proteomes" id="UP000651085">
    <property type="component" value="Unassembled WGS sequence"/>
</dbReference>
<proteinExistence type="predicted"/>
<protein>
    <recommendedName>
        <fullName evidence="6">HTH luxR-type domain-containing protein</fullName>
    </recommendedName>
</protein>
<dbReference type="GO" id="GO:0006355">
    <property type="term" value="P:regulation of DNA-templated transcription"/>
    <property type="evidence" value="ECO:0007669"/>
    <property type="project" value="InterPro"/>
</dbReference>
<dbReference type="Gene3D" id="1.25.40.10">
    <property type="entry name" value="Tetratricopeptide repeat domain"/>
    <property type="match status" value="2"/>
</dbReference>
<dbReference type="InterPro" id="IPR016032">
    <property type="entry name" value="Sig_transdc_resp-reg_C-effctor"/>
</dbReference>
<dbReference type="PANTHER" id="PTHR10098">
    <property type="entry name" value="RAPSYN-RELATED"/>
    <property type="match status" value="1"/>
</dbReference>
<comment type="caution">
    <text evidence="3">The sequence shown here is derived from an EMBL/GenBank/DDBJ whole genome shotgun (WGS) entry which is preliminary data.</text>
</comment>
<dbReference type="PANTHER" id="PTHR10098:SF112">
    <property type="entry name" value="SLR0380 PROTEIN"/>
    <property type="match status" value="1"/>
</dbReference>
<dbReference type="EMBL" id="JACRTF010000001">
    <property type="protein sequence ID" value="MBC8593657.1"/>
    <property type="molecule type" value="Genomic_DNA"/>
</dbReference>
<evidence type="ECO:0000256" key="2">
    <source>
        <dbReference type="SAM" id="Phobius"/>
    </source>
</evidence>
<keyword evidence="2" id="KW-0812">Transmembrane</keyword>
<gene>
    <name evidence="3" type="ORF">H8744_08235</name>
    <name evidence="4" type="ORF">H8744_10460</name>
</gene>
<evidence type="ECO:0000313" key="5">
    <source>
        <dbReference type="Proteomes" id="UP000651085"/>
    </source>
</evidence>
<dbReference type="InterPro" id="IPR011990">
    <property type="entry name" value="TPR-like_helical_dom_sf"/>
</dbReference>
<dbReference type="EMBL" id="JACRTF010000001">
    <property type="protein sequence ID" value="MBC8593239.1"/>
    <property type="molecule type" value="Genomic_DNA"/>
</dbReference>
<keyword evidence="5" id="KW-1185">Reference proteome</keyword>
<evidence type="ECO:0000256" key="1">
    <source>
        <dbReference type="SAM" id="Coils"/>
    </source>
</evidence>
<dbReference type="SUPFAM" id="SSF48452">
    <property type="entry name" value="TPR-like"/>
    <property type="match status" value="2"/>
</dbReference>
<organism evidence="3 5">
    <name type="scientific">Jilunia laotingensis</name>
    <dbReference type="NCBI Taxonomy" id="2763675"/>
    <lineage>
        <taxon>Bacteria</taxon>
        <taxon>Pseudomonadati</taxon>
        <taxon>Bacteroidota</taxon>
        <taxon>Bacteroidia</taxon>
        <taxon>Bacteroidales</taxon>
        <taxon>Bacteroidaceae</taxon>
        <taxon>Jilunia</taxon>
    </lineage>
</organism>